<feature type="chain" id="PRO_5018539982" evidence="6">
    <location>
        <begin position="21"/>
        <end position="340"/>
    </location>
</feature>
<dbReference type="PROSITE" id="PS00639">
    <property type="entry name" value="THIOL_PROTEASE_HIS"/>
    <property type="match status" value="1"/>
</dbReference>
<evidence type="ECO:0000256" key="3">
    <source>
        <dbReference type="ARBA" id="ARBA00022807"/>
    </source>
</evidence>
<evidence type="ECO:0000259" key="7">
    <source>
        <dbReference type="SMART" id="SM00645"/>
    </source>
</evidence>
<evidence type="ECO:0000313" key="9">
    <source>
        <dbReference type="EMBL" id="ELR18596.1"/>
    </source>
</evidence>
<dbReference type="SMART" id="SM00848">
    <property type="entry name" value="Inhibitor_I29"/>
    <property type="match status" value="1"/>
</dbReference>
<keyword evidence="2" id="KW-0645">Protease</keyword>
<evidence type="ECO:0000256" key="5">
    <source>
        <dbReference type="ARBA" id="ARBA00023157"/>
    </source>
</evidence>
<keyword evidence="10" id="KW-1185">Reference proteome</keyword>
<dbReference type="FunFam" id="3.90.70.10:FF:000039">
    <property type="entry name" value="Cysteine proteinase 2, putative"/>
    <property type="match status" value="1"/>
</dbReference>
<evidence type="ECO:0000259" key="8">
    <source>
        <dbReference type="SMART" id="SM00848"/>
    </source>
</evidence>
<keyword evidence="3" id="KW-0378">Hydrolase</keyword>
<dbReference type="InterPro" id="IPR039417">
    <property type="entry name" value="Peptidase_C1A_papain-like"/>
</dbReference>
<feature type="domain" description="Peptidase C1A papain C-terminal" evidence="7">
    <location>
        <begin position="117"/>
        <end position="339"/>
    </location>
</feature>
<feature type="domain" description="Cathepsin propeptide inhibitor" evidence="8">
    <location>
        <begin position="32"/>
        <end position="88"/>
    </location>
</feature>
<evidence type="ECO:0000256" key="4">
    <source>
        <dbReference type="ARBA" id="ARBA00023145"/>
    </source>
</evidence>
<keyword evidence="4" id="KW-0865">Zymogen</keyword>
<gene>
    <name evidence="9" type="ORF">ACA1_155530</name>
</gene>
<dbReference type="EMBL" id="KB007951">
    <property type="protein sequence ID" value="ELR18596.1"/>
    <property type="molecule type" value="Genomic_DNA"/>
</dbReference>
<protein>
    <submittedName>
        <fullName evidence="9">Cathepsin L (Cysteine proteinase 1), putative</fullName>
    </submittedName>
</protein>
<dbReference type="InterPro" id="IPR013128">
    <property type="entry name" value="Peptidase_C1A"/>
</dbReference>
<evidence type="ECO:0000256" key="1">
    <source>
        <dbReference type="ARBA" id="ARBA00008455"/>
    </source>
</evidence>
<keyword evidence="6" id="KW-0732">Signal</keyword>
<dbReference type="PRINTS" id="PR00705">
    <property type="entry name" value="PAPAIN"/>
</dbReference>
<dbReference type="RefSeq" id="XP_004340635.1">
    <property type="nucleotide sequence ID" value="XM_004340587.1"/>
</dbReference>
<dbReference type="STRING" id="1257118.L8H2L5"/>
<dbReference type="SMART" id="SM00645">
    <property type="entry name" value="Pept_C1"/>
    <property type="match status" value="1"/>
</dbReference>
<dbReference type="GeneID" id="14919335"/>
<evidence type="ECO:0000256" key="6">
    <source>
        <dbReference type="SAM" id="SignalP"/>
    </source>
</evidence>
<dbReference type="GO" id="GO:0008234">
    <property type="term" value="F:cysteine-type peptidase activity"/>
    <property type="evidence" value="ECO:0007669"/>
    <property type="project" value="UniProtKB-KW"/>
</dbReference>
<dbReference type="InterPro" id="IPR000668">
    <property type="entry name" value="Peptidase_C1A_C"/>
</dbReference>
<dbReference type="Proteomes" id="UP000011083">
    <property type="component" value="Unassembled WGS sequence"/>
</dbReference>
<dbReference type="OrthoDB" id="10259130at2759"/>
<dbReference type="InterPro" id="IPR013201">
    <property type="entry name" value="Prot_inhib_I29"/>
</dbReference>
<dbReference type="KEGG" id="acan:ACA1_155530"/>
<dbReference type="Pfam" id="PF08246">
    <property type="entry name" value="Inhibitor_I29"/>
    <property type="match status" value="1"/>
</dbReference>
<dbReference type="GO" id="GO:0006508">
    <property type="term" value="P:proteolysis"/>
    <property type="evidence" value="ECO:0007669"/>
    <property type="project" value="UniProtKB-KW"/>
</dbReference>
<dbReference type="PROSITE" id="PS00640">
    <property type="entry name" value="THIOL_PROTEASE_ASN"/>
    <property type="match status" value="1"/>
</dbReference>
<keyword evidence="3" id="KW-0788">Thiol protease</keyword>
<dbReference type="CDD" id="cd02248">
    <property type="entry name" value="Peptidase_C1A"/>
    <property type="match status" value="1"/>
</dbReference>
<proteinExistence type="inferred from homology"/>
<evidence type="ECO:0000256" key="2">
    <source>
        <dbReference type="ARBA" id="ARBA00022670"/>
    </source>
</evidence>
<dbReference type="Pfam" id="PF00112">
    <property type="entry name" value="Peptidase_C1"/>
    <property type="match status" value="1"/>
</dbReference>
<dbReference type="AlphaFoldDB" id="L8H2L5"/>
<sequence length="340" mass="36415">MRVIAILALFAVVFVVSALASGHSTSAEEQIFAQWMRAHAKSYATQEFSHRWAVWRDNHRFIEAHNRQPNKTFTLAMNQFGDLTDHEFCQLHLGQYISSNIEKKTKIDATEPDTVGLPANFDWSWKGAVATVKDQGSCGAGWAFAAAAATESANYLKGGRRLVPLSEQNLIDCSSGRPYGNSGCSGGSADTAFEYIINNRGVDTEASYPYQAALGVCRYNATNAGGSVVNYTQISSGDDSALLQAVAAQPVAVGFDASDPAFRWYSGGVYGGGACSTTHLNHAMAVVGWGVEVASTYHLTYWTVKNSWGAGWGERGFVRVARGSDSNTCGIATAASYPSA</sequence>
<reference evidence="9 10" key="1">
    <citation type="journal article" date="2013" name="Genome Biol.">
        <title>Genome of Acanthamoeba castellanii highlights extensive lateral gene transfer and early evolution of tyrosine kinase signaling.</title>
        <authorList>
            <person name="Clarke M."/>
            <person name="Lohan A.J."/>
            <person name="Liu B."/>
            <person name="Lagkouvardos I."/>
            <person name="Roy S."/>
            <person name="Zafar N."/>
            <person name="Bertelli C."/>
            <person name="Schilde C."/>
            <person name="Kianianmomeni A."/>
            <person name="Burglin T.R."/>
            <person name="Frech C."/>
            <person name="Turcotte B."/>
            <person name="Kopec K.O."/>
            <person name="Synnott J.M."/>
            <person name="Choo C."/>
            <person name="Paponov I."/>
            <person name="Finkler A."/>
            <person name="Soon Heng Tan C."/>
            <person name="Hutchins A.P."/>
            <person name="Weinmeier T."/>
            <person name="Rattei T."/>
            <person name="Chu J.S."/>
            <person name="Gimenez G."/>
            <person name="Irimia M."/>
            <person name="Rigden D.J."/>
            <person name="Fitzpatrick D.A."/>
            <person name="Lorenzo-Morales J."/>
            <person name="Bateman A."/>
            <person name="Chiu C.H."/>
            <person name="Tang P."/>
            <person name="Hegemann P."/>
            <person name="Fromm H."/>
            <person name="Raoult D."/>
            <person name="Greub G."/>
            <person name="Miranda-Saavedra D."/>
            <person name="Chen N."/>
            <person name="Nash P."/>
            <person name="Ginger M.L."/>
            <person name="Horn M."/>
            <person name="Schaap P."/>
            <person name="Caler L."/>
            <person name="Loftus B."/>
        </authorList>
    </citation>
    <scope>NUCLEOTIDE SEQUENCE [LARGE SCALE GENOMIC DNA]</scope>
    <source>
        <strain evidence="9 10">Neff</strain>
    </source>
</reference>
<dbReference type="OMA" id="CGQNINH"/>
<keyword evidence="5" id="KW-1015">Disulfide bond</keyword>
<dbReference type="InterPro" id="IPR038765">
    <property type="entry name" value="Papain-like_cys_pep_sf"/>
</dbReference>
<accession>L8H2L5</accession>
<dbReference type="InterPro" id="IPR025660">
    <property type="entry name" value="Pept_his_AS"/>
</dbReference>
<dbReference type="VEuPathDB" id="AmoebaDB:ACA1_155530"/>
<evidence type="ECO:0000313" key="10">
    <source>
        <dbReference type="Proteomes" id="UP000011083"/>
    </source>
</evidence>
<dbReference type="Gene3D" id="3.90.70.10">
    <property type="entry name" value="Cysteine proteinases"/>
    <property type="match status" value="1"/>
</dbReference>
<organism evidence="9 10">
    <name type="scientific">Acanthamoeba castellanii (strain ATCC 30010 / Neff)</name>
    <dbReference type="NCBI Taxonomy" id="1257118"/>
    <lineage>
        <taxon>Eukaryota</taxon>
        <taxon>Amoebozoa</taxon>
        <taxon>Discosea</taxon>
        <taxon>Longamoebia</taxon>
        <taxon>Centramoebida</taxon>
        <taxon>Acanthamoebidae</taxon>
        <taxon>Acanthamoeba</taxon>
    </lineage>
</organism>
<comment type="similarity">
    <text evidence="1">Belongs to the peptidase C1 family.</text>
</comment>
<dbReference type="PANTHER" id="PTHR12411">
    <property type="entry name" value="CYSTEINE PROTEASE FAMILY C1-RELATED"/>
    <property type="match status" value="1"/>
</dbReference>
<name>L8H2L5_ACACF</name>
<dbReference type="SUPFAM" id="SSF54001">
    <property type="entry name" value="Cysteine proteinases"/>
    <property type="match status" value="1"/>
</dbReference>
<feature type="signal peptide" evidence="6">
    <location>
        <begin position="1"/>
        <end position="20"/>
    </location>
</feature>
<dbReference type="InterPro" id="IPR025661">
    <property type="entry name" value="Pept_asp_AS"/>
</dbReference>